<dbReference type="EMBL" id="MDYP01000001">
    <property type="protein sequence ID" value="OQE12643.1"/>
    <property type="molecule type" value="Genomic_DNA"/>
</dbReference>
<gene>
    <name evidence="2" type="ORF">PENVUL_c001G00153</name>
</gene>
<dbReference type="AlphaFoldDB" id="A0A1V6SGE7"/>
<evidence type="ECO:0000313" key="2">
    <source>
        <dbReference type="EMBL" id="OQE12643.1"/>
    </source>
</evidence>
<reference evidence="3" key="1">
    <citation type="journal article" date="2017" name="Nat. Microbiol.">
        <title>Global analysis of biosynthetic gene clusters reveals vast potential of secondary metabolite production in Penicillium species.</title>
        <authorList>
            <person name="Nielsen J.C."/>
            <person name="Grijseels S."/>
            <person name="Prigent S."/>
            <person name="Ji B."/>
            <person name="Dainat J."/>
            <person name="Nielsen K.F."/>
            <person name="Frisvad J.C."/>
            <person name="Workman M."/>
            <person name="Nielsen J."/>
        </authorList>
    </citation>
    <scope>NUCLEOTIDE SEQUENCE [LARGE SCALE GENOMIC DNA]</scope>
    <source>
        <strain evidence="3">IBT 29486</strain>
    </source>
</reference>
<sequence>MEKHAHPAQFPPVQNLSPRIPTRSAQFNNADQIEQYLHEDGHRAWGFVIYRCNYESNTAWEVFMRRLLANTEETLEGEGGLDLLDNLAVTVFEDSSFDGAPAAVVRDHFERWAATAAQQEQGTGPGMSERYLCCIQVTRDVLDSVLAGEDGFVRLIRGDWREYDPYEEGERLEEEQEALEGCTLEDVGWMQVPFDGVMVIPWYYLRGCAWEREYRRPPTIACF</sequence>
<dbReference type="STRING" id="29845.A0A1V6SGE7"/>
<dbReference type="Proteomes" id="UP000191518">
    <property type="component" value="Unassembled WGS sequence"/>
</dbReference>
<protein>
    <submittedName>
        <fullName evidence="2">Uncharacterized protein</fullName>
    </submittedName>
</protein>
<feature type="region of interest" description="Disordered" evidence="1">
    <location>
        <begin position="1"/>
        <end position="20"/>
    </location>
</feature>
<keyword evidence="3" id="KW-1185">Reference proteome</keyword>
<organism evidence="2 3">
    <name type="scientific">Penicillium vulpinum</name>
    <dbReference type="NCBI Taxonomy" id="29845"/>
    <lineage>
        <taxon>Eukaryota</taxon>
        <taxon>Fungi</taxon>
        <taxon>Dikarya</taxon>
        <taxon>Ascomycota</taxon>
        <taxon>Pezizomycotina</taxon>
        <taxon>Eurotiomycetes</taxon>
        <taxon>Eurotiomycetidae</taxon>
        <taxon>Eurotiales</taxon>
        <taxon>Aspergillaceae</taxon>
        <taxon>Penicillium</taxon>
    </lineage>
</organism>
<name>A0A1V6SGE7_9EURO</name>
<evidence type="ECO:0000313" key="3">
    <source>
        <dbReference type="Proteomes" id="UP000191518"/>
    </source>
</evidence>
<dbReference type="OrthoDB" id="4424523at2759"/>
<evidence type="ECO:0000256" key="1">
    <source>
        <dbReference type="SAM" id="MobiDB-lite"/>
    </source>
</evidence>
<accession>A0A1V6SGE7</accession>
<proteinExistence type="predicted"/>
<comment type="caution">
    <text evidence="2">The sequence shown here is derived from an EMBL/GenBank/DDBJ whole genome shotgun (WGS) entry which is preliminary data.</text>
</comment>